<gene>
    <name evidence="3" type="ORF">NCGR_LOCUS13666</name>
</gene>
<dbReference type="InterPro" id="IPR011990">
    <property type="entry name" value="TPR-like_helical_dom_sf"/>
</dbReference>
<reference evidence="3" key="1">
    <citation type="submission" date="2020-10" db="EMBL/GenBank/DDBJ databases">
        <authorList>
            <person name="Han B."/>
            <person name="Lu T."/>
            <person name="Zhao Q."/>
            <person name="Huang X."/>
            <person name="Zhao Y."/>
        </authorList>
    </citation>
    <scope>NUCLEOTIDE SEQUENCE</scope>
</reference>
<dbReference type="OrthoDB" id="1936594at2759"/>
<comment type="caution">
    <text evidence="3">The sequence shown here is derived from an EMBL/GenBank/DDBJ whole genome shotgun (WGS) entry which is preliminary data.</text>
</comment>
<dbReference type="AlphaFoldDB" id="A0A811N9T2"/>
<dbReference type="EMBL" id="CAJGYO010000003">
    <property type="protein sequence ID" value="CAD6220092.1"/>
    <property type="molecule type" value="Genomic_DNA"/>
</dbReference>
<protein>
    <submittedName>
        <fullName evidence="3">Uncharacterized protein</fullName>
    </submittedName>
</protein>
<evidence type="ECO:0000256" key="1">
    <source>
        <dbReference type="ARBA" id="ARBA00022737"/>
    </source>
</evidence>
<accession>A0A811N9T2</accession>
<organism evidence="3 4">
    <name type="scientific">Miscanthus lutarioriparius</name>
    <dbReference type="NCBI Taxonomy" id="422564"/>
    <lineage>
        <taxon>Eukaryota</taxon>
        <taxon>Viridiplantae</taxon>
        <taxon>Streptophyta</taxon>
        <taxon>Embryophyta</taxon>
        <taxon>Tracheophyta</taxon>
        <taxon>Spermatophyta</taxon>
        <taxon>Magnoliopsida</taxon>
        <taxon>Liliopsida</taxon>
        <taxon>Poales</taxon>
        <taxon>Poaceae</taxon>
        <taxon>PACMAD clade</taxon>
        <taxon>Panicoideae</taxon>
        <taxon>Andropogonodae</taxon>
        <taxon>Andropogoneae</taxon>
        <taxon>Saccharinae</taxon>
        <taxon>Miscanthus</taxon>
    </lineage>
</organism>
<keyword evidence="1" id="KW-0677">Repeat</keyword>
<keyword evidence="4" id="KW-1185">Reference proteome</keyword>
<dbReference type="PANTHER" id="PTHR16193:SF0">
    <property type="entry name" value="TETRATRICOPEPTIDE REPEAT PROTEIN 27"/>
    <property type="match status" value="1"/>
</dbReference>
<dbReference type="Proteomes" id="UP000604825">
    <property type="component" value="Unassembled WGS sequence"/>
</dbReference>
<evidence type="ECO:0000313" key="3">
    <source>
        <dbReference type="EMBL" id="CAD6220092.1"/>
    </source>
</evidence>
<dbReference type="SUPFAM" id="SSF48452">
    <property type="entry name" value="TPR-like"/>
    <property type="match status" value="1"/>
</dbReference>
<dbReference type="Gene3D" id="1.25.40.10">
    <property type="entry name" value="Tetratricopeptide repeat domain"/>
    <property type="match status" value="1"/>
</dbReference>
<proteinExistence type="predicted"/>
<evidence type="ECO:0000256" key="2">
    <source>
        <dbReference type="ARBA" id="ARBA00022803"/>
    </source>
</evidence>
<sequence>MRPAFLREAELRLLRCTLPPALDPAPHPLPSPAHPLGPAAAASALAAVEAGDYEAALAAAAPHLLPASASSGPPGSAAQFYAELGAAARAFLLGDGDGGAVGEGFECRCAVVLSAGVAALLAFTQQNMTGPPRKFPTFPFWISSLDERCYSNLGDIWDAWASDNLASFGSHVHGKFSLLQFIVFAKLLFTSLQSLDLSDCCSVPWWLFRISMFQQNILDDLSSSLFDQVQVYKNKMLDHFGELEKVSTYWDYLLSDGEGSYFVSAAFLEAGIVEYKYGRVDASRLHLNSAQEACGLHLSLTGILGFRTIHQVDAKSQMVLVAKTNKSGSDEGQVTEPTVAQNDNAALKNARSFDPVEGDEFCDILRMPRLVHDGSNSASEDTTNHTAKISLSAIQQAAVLAQCLHVSRRSRSDEMSGWEMAPYIESIDSQEESYFVIRSLCDILRVRWERPIQSDKAAGTTNDGEFGFRLLGKVADAVSLINARLSVTPNDPRLWCSLGDVTNNDDHYKKALEVSNSKSARAMRSLARSAYNRNDFHTSKILWESALSLNSLIPDGWFAYGTAAWKDKDLDKAVDRLVVLYR</sequence>
<keyword evidence="2" id="KW-0802">TPR repeat</keyword>
<evidence type="ECO:0000313" key="4">
    <source>
        <dbReference type="Proteomes" id="UP000604825"/>
    </source>
</evidence>
<dbReference type="PANTHER" id="PTHR16193">
    <property type="entry name" value="TETRATRICOPEPTIDE REPEAT PROTEIN 27"/>
    <property type="match status" value="1"/>
</dbReference>
<name>A0A811N9T2_9POAL</name>
<dbReference type="InterPro" id="IPR044244">
    <property type="entry name" value="TTC27/Emw1"/>
</dbReference>